<dbReference type="AlphaFoldDB" id="A0A059XSH2"/>
<dbReference type="KEGG" id="lfp:Y981_03780"/>
<dbReference type="OrthoDB" id="9814914at2"/>
<organism evidence="2 3">
    <name type="scientific">Leptospirillum ferriphilum YSK</name>
    <dbReference type="NCBI Taxonomy" id="1441628"/>
    <lineage>
        <taxon>Bacteria</taxon>
        <taxon>Pseudomonadati</taxon>
        <taxon>Nitrospirota</taxon>
        <taxon>Nitrospiria</taxon>
        <taxon>Nitrospirales</taxon>
        <taxon>Nitrospiraceae</taxon>
        <taxon>Leptospirillum</taxon>
    </lineage>
</organism>
<evidence type="ECO:0000313" key="3">
    <source>
        <dbReference type="Proteomes" id="UP000027059"/>
    </source>
</evidence>
<evidence type="ECO:0000256" key="1">
    <source>
        <dbReference type="SAM" id="MobiDB-lite"/>
    </source>
</evidence>
<reference evidence="3" key="1">
    <citation type="submission" date="2014-02" db="EMBL/GenBank/DDBJ databases">
        <title>Complete genome sequence and comparative genomic analysis of the nitrogen-fixing bacterium Leptospirillum ferriphilum YSK.</title>
        <authorList>
            <person name="Guo X."/>
            <person name="Yin H."/>
            <person name="Liang Y."/>
            <person name="Hu Q."/>
            <person name="Ma L."/>
            <person name="Xiao Y."/>
            <person name="Zhang X."/>
            <person name="Qiu G."/>
            <person name="Liu X."/>
        </authorList>
    </citation>
    <scope>NUCLEOTIDE SEQUENCE [LARGE SCALE GENOMIC DNA]</scope>
    <source>
        <strain evidence="3">YSK</strain>
    </source>
</reference>
<evidence type="ECO:0008006" key="4">
    <source>
        <dbReference type="Google" id="ProtNLM"/>
    </source>
</evidence>
<dbReference type="EMBL" id="CP007243">
    <property type="protein sequence ID" value="AIA31574.1"/>
    <property type="molecule type" value="Genomic_DNA"/>
</dbReference>
<feature type="region of interest" description="Disordered" evidence="1">
    <location>
        <begin position="211"/>
        <end position="232"/>
    </location>
</feature>
<sequence>MKSPALILAFGLACLGLTGCYTVPVPLNNQADLDKTGILLPDTRFPSNAVREKVLPVLLKKGFHWNNPRYTLGHHLIKGNRLVLSDSKGHLSVVRYQAVFSDSGFRIYHYLPTKSGDIERRGESVATGLLQCVYNRPATAFGNYHKISFPTFLVDGLFGGAVNTLLSPALLVWCETVDRLPLAYHSFRITPDKKLSHLLTLLEEQAAKHSLHSELQKGKPIPRNVTTPASVE</sequence>
<reference evidence="2 3" key="2">
    <citation type="journal article" date="2015" name="Biomed. Res. Int.">
        <title>Effects of Arsenite Resistance on the Growth and Functional Gene Expression of Leptospirillum ferriphilum and Acidithiobacillus thiooxidans in Pure Culture and Coculture.</title>
        <authorList>
            <person name="Jiang H."/>
            <person name="Liang Y."/>
            <person name="Yin H."/>
            <person name="Xiao Y."/>
            <person name="Guo X."/>
            <person name="Xu Y."/>
            <person name="Hu Q."/>
            <person name="Liu H."/>
            <person name="Liu X."/>
        </authorList>
    </citation>
    <scope>NUCLEOTIDE SEQUENCE [LARGE SCALE GENOMIC DNA]</scope>
    <source>
        <strain evidence="2 3">YSK</strain>
    </source>
</reference>
<dbReference type="Proteomes" id="UP000027059">
    <property type="component" value="Chromosome"/>
</dbReference>
<keyword evidence="3" id="KW-1185">Reference proteome</keyword>
<protein>
    <recommendedName>
        <fullName evidence="4">Lipoprotein</fullName>
    </recommendedName>
</protein>
<dbReference type="RefSeq" id="WP_038504810.1">
    <property type="nucleotide sequence ID" value="NZ_CP007243.1"/>
</dbReference>
<dbReference type="PROSITE" id="PS51257">
    <property type="entry name" value="PROKAR_LIPOPROTEIN"/>
    <property type="match status" value="1"/>
</dbReference>
<accession>A0A059XSH2</accession>
<proteinExistence type="predicted"/>
<dbReference type="HOGENOM" id="CLU_1193657_0_0_0"/>
<gene>
    <name evidence="2" type="ORF">Y981_03780</name>
</gene>
<name>A0A059XSH2_9BACT</name>
<evidence type="ECO:0000313" key="2">
    <source>
        <dbReference type="EMBL" id="AIA31574.1"/>
    </source>
</evidence>